<dbReference type="GO" id="GO:0046872">
    <property type="term" value="F:metal ion binding"/>
    <property type="evidence" value="ECO:0007669"/>
    <property type="project" value="UniProtKB-KW"/>
</dbReference>
<keyword evidence="5 15" id="KW-0645">Protease</keyword>
<organism evidence="15 16">
    <name type="scientific">Candidatus Nealsonbacteria bacterium CG23_combo_of_CG06-09_8_20_14_all_40_13</name>
    <dbReference type="NCBI Taxonomy" id="1974724"/>
    <lineage>
        <taxon>Bacteria</taxon>
        <taxon>Candidatus Nealsoniibacteriota</taxon>
    </lineage>
</organism>
<feature type="domain" description="Peptidase M50" evidence="14">
    <location>
        <begin position="121"/>
        <end position="157"/>
    </location>
</feature>
<dbReference type="PANTHER" id="PTHR35864:SF1">
    <property type="entry name" value="ZINC METALLOPROTEASE YWHC-RELATED"/>
    <property type="match status" value="1"/>
</dbReference>
<keyword evidence="8" id="KW-0378">Hydrolase</keyword>
<keyword evidence="6 13" id="KW-0812">Transmembrane</keyword>
<dbReference type="Pfam" id="PF02163">
    <property type="entry name" value="Peptidase_M50"/>
    <property type="match status" value="1"/>
</dbReference>
<gene>
    <name evidence="15" type="ORF">COX39_03055</name>
</gene>
<dbReference type="Proteomes" id="UP000231567">
    <property type="component" value="Unassembled WGS sequence"/>
</dbReference>
<keyword evidence="4" id="KW-1003">Cell membrane</keyword>
<evidence type="ECO:0000256" key="9">
    <source>
        <dbReference type="ARBA" id="ARBA00022833"/>
    </source>
</evidence>
<evidence type="ECO:0000256" key="2">
    <source>
        <dbReference type="ARBA" id="ARBA00004651"/>
    </source>
</evidence>
<feature type="transmembrane region" description="Helical" evidence="13">
    <location>
        <begin position="13"/>
        <end position="33"/>
    </location>
</feature>
<feature type="transmembrane region" description="Helical" evidence="13">
    <location>
        <begin position="163"/>
        <end position="183"/>
    </location>
</feature>
<dbReference type="AlphaFoldDB" id="A0A2G9YQ97"/>
<name>A0A2G9YQ97_9BACT</name>
<evidence type="ECO:0000256" key="4">
    <source>
        <dbReference type="ARBA" id="ARBA00022475"/>
    </source>
</evidence>
<evidence type="ECO:0000256" key="1">
    <source>
        <dbReference type="ARBA" id="ARBA00001947"/>
    </source>
</evidence>
<evidence type="ECO:0000313" key="16">
    <source>
        <dbReference type="Proteomes" id="UP000231567"/>
    </source>
</evidence>
<evidence type="ECO:0000256" key="11">
    <source>
        <dbReference type="ARBA" id="ARBA00023049"/>
    </source>
</evidence>
<dbReference type="InterPro" id="IPR008915">
    <property type="entry name" value="Peptidase_M50"/>
</dbReference>
<dbReference type="InterPro" id="IPR044537">
    <property type="entry name" value="Rip2-like"/>
</dbReference>
<feature type="transmembrane region" description="Helical" evidence="13">
    <location>
        <begin position="124"/>
        <end position="143"/>
    </location>
</feature>
<dbReference type="GO" id="GO:0005886">
    <property type="term" value="C:plasma membrane"/>
    <property type="evidence" value="ECO:0007669"/>
    <property type="project" value="UniProtKB-SubCell"/>
</dbReference>
<evidence type="ECO:0000256" key="12">
    <source>
        <dbReference type="ARBA" id="ARBA00023136"/>
    </source>
</evidence>
<evidence type="ECO:0000256" key="5">
    <source>
        <dbReference type="ARBA" id="ARBA00022670"/>
    </source>
</evidence>
<evidence type="ECO:0000256" key="3">
    <source>
        <dbReference type="ARBA" id="ARBA00007931"/>
    </source>
</evidence>
<evidence type="ECO:0000256" key="7">
    <source>
        <dbReference type="ARBA" id="ARBA00022723"/>
    </source>
</evidence>
<comment type="subcellular location">
    <subcellularLocation>
        <location evidence="2">Cell membrane</location>
        <topology evidence="2">Multi-pass membrane protein</topology>
    </subcellularLocation>
</comment>
<keyword evidence="7" id="KW-0479">Metal-binding</keyword>
<keyword evidence="11" id="KW-0482">Metalloprotease</keyword>
<evidence type="ECO:0000256" key="6">
    <source>
        <dbReference type="ARBA" id="ARBA00022692"/>
    </source>
</evidence>
<dbReference type="PANTHER" id="PTHR35864">
    <property type="entry name" value="ZINC METALLOPROTEASE MJ0611-RELATED"/>
    <property type="match status" value="1"/>
</dbReference>
<comment type="cofactor">
    <cofactor evidence="1">
        <name>Zn(2+)</name>
        <dbReference type="ChEBI" id="CHEBI:29105"/>
    </cofactor>
</comment>
<keyword evidence="10 13" id="KW-1133">Transmembrane helix</keyword>
<dbReference type="GO" id="GO:0008237">
    <property type="term" value="F:metallopeptidase activity"/>
    <property type="evidence" value="ECO:0007669"/>
    <property type="project" value="UniProtKB-KW"/>
</dbReference>
<comment type="caution">
    <text evidence="15">The sequence shown here is derived from an EMBL/GenBank/DDBJ whole genome shotgun (WGS) entry which is preliminary data.</text>
</comment>
<keyword evidence="12 13" id="KW-0472">Membrane</keyword>
<accession>A0A2G9YQ97</accession>
<evidence type="ECO:0000256" key="8">
    <source>
        <dbReference type="ARBA" id="ARBA00022801"/>
    </source>
</evidence>
<protein>
    <submittedName>
        <fullName evidence="15">Site-2 protease family protein</fullName>
    </submittedName>
</protein>
<evidence type="ECO:0000259" key="14">
    <source>
        <dbReference type="Pfam" id="PF02163"/>
    </source>
</evidence>
<sequence length="209" mass="22942">MLLLSLFRNPAEFVFFIVAIFLALSVHESAHAWTANLFGDPTAKQAGRISLNPFAHLDPMGTLFLLLLGFGWGKPVPVNPNNFKEPKIDELTVALAGPVSNLIFAAIFGLIIRFIPMPEILTTFLYIVILINLVLMTFNLLPIAPLDGSRMVSVFLSDKAYLIFQQCGMPLLLTLILLTYVGVPILSQILNTVVGGVFRILTGTNLTPF</sequence>
<evidence type="ECO:0000256" key="10">
    <source>
        <dbReference type="ARBA" id="ARBA00022989"/>
    </source>
</evidence>
<dbReference type="CDD" id="cd06158">
    <property type="entry name" value="S2P-M50_like_1"/>
    <property type="match status" value="1"/>
</dbReference>
<evidence type="ECO:0000256" key="13">
    <source>
        <dbReference type="SAM" id="Phobius"/>
    </source>
</evidence>
<comment type="similarity">
    <text evidence="3">Belongs to the peptidase M50B family.</text>
</comment>
<evidence type="ECO:0000313" key="15">
    <source>
        <dbReference type="EMBL" id="PIP21420.1"/>
    </source>
</evidence>
<dbReference type="GO" id="GO:0006508">
    <property type="term" value="P:proteolysis"/>
    <property type="evidence" value="ECO:0007669"/>
    <property type="project" value="UniProtKB-KW"/>
</dbReference>
<proteinExistence type="inferred from homology"/>
<reference evidence="15 16" key="1">
    <citation type="submission" date="2017-09" db="EMBL/GenBank/DDBJ databases">
        <title>Depth-based differentiation of microbial function through sediment-hosted aquifers and enrichment of novel symbionts in the deep terrestrial subsurface.</title>
        <authorList>
            <person name="Probst A.J."/>
            <person name="Ladd B."/>
            <person name="Jarett J.K."/>
            <person name="Geller-Mcgrath D.E."/>
            <person name="Sieber C.M."/>
            <person name="Emerson J.B."/>
            <person name="Anantharaman K."/>
            <person name="Thomas B.C."/>
            <person name="Malmstrom R."/>
            <person name="Stieglmeier M."/>
            <person name="Klingl A."/>
            <person name="Woyke T."/>
            <person name="Ryan C.M."/>
            <person name="Banfield J.F."/>
        </authorList>
    </citation>
    <scope>NUCLEOTIDE SEQUENCE [LARGE SCALE GENOMIC DNA]</scope>
    <source>
        <strain evidence="15">CG23_combo_of_CG06-09_8_20_14_all_40_13</strain>
    </source>
</reference>
<dbReference type="InterPro" id="IPR052348">
    <property type="entry name" value="Metallopeptidase_M50B"/>
</dbReference>
<dbReference type="EMBL" id="PCRM01000041">
    <property type="protein sequence ID" value="PIP21420.1"/>
    <property type="molecule type" value="Genomic_DNA"/>
</dbReference>
<feature type="transmembrane region" description="Helical" evidence="13">
    <location>
        <begin position="93"/>
        <end position="112"/>
    </location>
</feature>
<keyword evidence="9" id="KW-0862">Zinc</keyword>